<dbReference type="EMBL" id="JAHDYR010000008">
    <property type="protein sequence ID" value="KAG9395708.1"/>
    <property type="molecule type" value="Genomic_DNA"/>
</dbReference>
<dbReference type="AlphaFoldDB" id="A0A8J6E3B1"/>
<reference evidence="1" key="1">
    <citation type="submission" date="2021-05" db="EMBL/GenBank/DDBJ databases">
        <title>A free-living protist that lacks canonical eukaryotic 1 DNA replication and segregation systems.</title>
        <authorList>
            <person name="Salas-Leiva D.E."/>
            <person name="Tromer E.C."/>
            <person name="Curtis B.A."/>
            <person name="Jerlstrom-Hultqvist J."/>
            <person name="Kolisko M."/>
            <person name="Yi Z."/>
            <person name="Salas-Leiva J.S."/>
            <person name="Gallot-Lavallee L."/>
            <person name="Kops G.J.P.L."/>
            <person name="Archibald J.M."/>
            <person name="Simpson A.G.B."/>
            <person name="Roger A.J."/>
        </authorList>
    </citation>
    <scope>NUCLEOTIDE SEQUENCE</scope>
    <source>
        <strain evidence="1">BICM</strain>
    </source>
</reference>
<gene>
    <name evidence="1" type="ORF">J8273_2614</name>
</gene>
<keyword evidence="2" id="KW-1185">Reference proteome</keyword>
<sequence>MRQIGGAGQIPPNFWERRGIDIRSTADDMMDNARGDSNLPLEQVRLACERIGPFNEAEPMRFNRFVDTIGTSLLKEFERAKVDPTDQSLLLTGDPAIHALPMMQIMRALLDPNVSGDAVTAPVERLMAEKAVEEAKHHVDDIHIDIMRRIFMNGHPLHFKACPRLTIKVMTIFARHASAVAELQRMVQIMSPRSISVFHSLLATQYNNSERYSDTLTAWEGYAYIPNPKMIDKQALGVYFQEIAVARILSDVGLERPFILAARTLLPTSDSNHLLAVSMLADECSFDSLPDLLSRLSTVKRDHTSAGRAATRLAEITVALIVRDVKARYDDITDRQLSEIVSPAAFKCYTAQAYWQPKDAREVQEEQARLVARLTTDLGHFTQRTRAEPRRAGEVE</sequence>
<proteinExistence type="predicted"/>
<accession>A0A8J6E3B1</accession>
<name>A0A8J6E3B1_9EUKA</name>
<protein>
    <submittedName>
        <fullName evidence="1">Uncharacterized protein</fullName>
    </submittedName>
</protein>
<comment type="caution">
    <text evidence="1">The sequence shown here is derived from an EMBL/GenBank/DDBJ whole genome shotgun (WGS) entry which is preliminary data.</text>
</comment>
<evidence type="ECO:0000313" key="1">
    <source>
        <dbReference type="EMBL" id="KAG9395708.1"/>
    </source>
</evidence>
<organism evidence="1 2">
    <name type="scientific">Carpediemonas membranifera</name>
    <dbReference type="NCBI Taxonomy" id="201153"/>
    <lineage>
        <taxon>Eukaryota</taxon>
        <taxon>Metamonada</taxon>
        <taxon>Carpediemonas-like organisms</taxon>
        <taxon>Carpediemonas</taxon>
    </lineage>
</organism>
<evidence type="ECO:0000313" key="2">
    <source>
        <dbReference type="Proteomes" id="UP000717585"/>
    </source>
</evidence>
<dbReference type="Proteomes" id="UP000717585">
    <property type="component" value="Unassembled WGS sequence"/>
</dbReference>